<evidence type="ECO:0000256" key="2">
    <source>
        <dbReference type="ARBA" id="ARBA00022475"/>
    </source>
</evidence>
<proteinExistence type="inferred from homology"/>
<evidence type="ECO:0000256" key="3">
    <source>
        <dbReference type="ARBA" id="ARBA00022519"/>
    </source>
</evidence>
<keyword evidence="7" id="KW-0813">Transport</keyword>
<keyword evidence="3 7" id="KW-0997">Cell inner membrane</keyword>
<keyword evidence="4 7" id="KW-0812">Transmembrane</keyword>
<feature type="transmembrane region" description="Helical" evidence="7">
    <location>
        <begin position="266"/>
        <end position="294"/>
    </location>
</feature>
<evidence type="ECO:0000256" key="5">
    <source>
        <dbReference type="ARBA" id="ARBA00022989"/>
    </source>
</evidence>
<dbReference type="InterPro" id="IPR010656">
    <property type="entry name" value="DctM"/>
</dbReference>
<feature type="transmembrane region" description="Helical" evidence="7">
    <location>
        <begin position="356"/>
        <end position="381"/>
    </location>
</feature>
<protein>
    <recommendedName>
        <fullName evidence="7">TRAP transporter large permease protein</fullName>
    </recommendedName>
</protein>
<dbReference type="Proteomes" id="UP000584642">
    <property type="component" value="Unassembled WGS sequence"/>
</dbReference>
<feature type="transmembrane region" description="Helical" evidence="7">
    <location>
        <begin position="241"/>
        <end position="260"/>
    </location>
</feature>
<evidence type="ECO:0000256" key="6">
    <source>
        <dbReference type="ARBA" id="ARBA00023136"/>
    </source>
</evidence>
<evidence type="ECO:0000256" key="4">
    <source>
        <dbReference type="ARBA" id="ARBA00022692"/>
    </source>
</evidence>
<evidence type="ECO:0000313" key="10">
    <source>
        <dbReference type="Proteomes" id="UP000584642"/>
    </source>
</evidence>
<keyword evidence="10" id="KW-1185">Reference proteome</keyword>
<feature type="transmembrane region" description="Helical" evidence="7">
    <location>
        <begin position="47"/>
        <end position="66"/>
    </location>
</feature>
<feature type="transmembrane region" description="Helical" evidence="7">
    <location>
        <begin position="93"/>
        <end position="126"/>
    </location>
</feature>
<dbReference type="PANTHER" id="PTHR33362:SF4">
    <property type="entry name" value="2,3-DIKETO-L-GULONATE TRAP TRANSPORTER LARGE PERMEASE PROTEIN YIAN"/>
    <property type="match status" value="1"/>
</dbReference>
<comment type="function">
    <text evidence="7">Part of the tripartite ATP-independent periplasmic (TRAP) transport system.</text>
</comment>
<feature type="transmembrane region" description="Helical" evidence="7">
    <location>
        <begin position="315"/>
        <end position="344"/>
    </location>
</feature>
<dbReference type="EMBL" id="JABFDB010000009">
    <property type="protein sequence ID" value="NYZ20812.1"/>
    <property type="molecule type" value="Genomic_DNA"/>
</dbReference>
<dbReference type="InterPro" id="IPR004681">
    <property type="entry name" value="TRAP_DctM"/>
</dbReference>
<comment type="caution">
    <text evidence="9">The sequence shown here is derived from an EMBL/GenBank/DDBJ whole genome shotgun (WGS) entry which is preliminary data.</text>
</comment>
<comment type="subcellular location">
    <subcellularLocation>
        <location evidence="1 7">Cell inner membrane</location>
        <topology evidence="1 7">Multi-pass membrane protein</topology>
    </subcellularLocation>
</comment>
<dbReference type="NCBIfam" id="TIGR00786">
    <property type="entry name" value="dctM"/>
    <property type="match status" value="1"/>
</dbReference>
<sequence length="426" mass="44849">MTIAVFVFSLCGAMAIGMPVAFALLVCGVALMVHLDMFDTQIIAQNLVLGADNFPLMAIPFFMLAGEIMNKGGISRQIVLVAEALVGHIRGGLGYVAIAAALVIASISGSAAADSAALAAVVIPMMRSAGYNVPRSAGLIASASAIAPILPPAMPLVLFGVAAQLSITKLFFTGIFPGLLMALSLVIAWKLTARKDFADAPPRRFEWRVLVSAVCGAVWALILPFVIIGGMKAGVFTPTEAAVVAAVYSLLVSCVIYRQLSLADLPGIILAAAKTASSIMLIVAASMVSAWLITIAEIPAQVTALMQPFMHDKTLLMFVLMVLVFAVGTALDLAPTVLILTPVLMPLVKEAGIDPYYFGIMFMMNNAIGLITPPVGTVLNIVSSVARVKLDHVITGMLPFLLAETLVMFLLVLFPELVTVPAQWLR</sequence>
<comment type="caution">
    <text evidence="7">Lacks conserved residue(s) required for the propagation of feature annotation.</text>
</comment>
<comment type="similarity">
    <text evidence="7">Belongs to the TRAP transporter large permease family.</text>
</comment>
<keyword evidence="6 7" id="KW-0472">Membrane</keyword>
<comment type="subunit">
    <text evidence="7">The complex comprises the extracytoplasmic solute receptor protein and the two transmembrane proteins.</text>
</comment>
<evidence type="ECO:0000313" key="9">
    <source>
        <dbReference type="EMBL" id="NYZ20812.1"/>
    </source>
</evidence>
<keyword evidence="2" id="KW-1003">Cell membrane</keyword>
<feature type="transmembrane region" description="Helical" evidence="7">
    <location>
        <begin position="170"/>
        <end position="189"/>
    </location>
</feature>
<dbReference type="Pfam" id="PF06808">
    <property type="entry name" value="DctM"/>
    <property type="match status" value="1"/>
</dbReference>
<feature type="transmembrane region" description="Helical" evidence="7">
    <location>
        <begin position="393"/>
        <end position="414"/>
    </location>
</feature>
<feature type="transmembrane region" description="Helical" evidence="7">
    <location>
        <begin position="209"/>
        <end position="229"/>
    </location>
</feature>
<name>A0ABX2TC81_9PROT</name>
<keyword evidence="5 7" id="KW-1133">Transmembrane helix</keyword>
<organism evidence="9 10">
    <name type="scientific">Azospirillum oleiclasticum</name>
    <dbReference type="NCBI Taxonomy" id="2735135"/>
    <lineage>
        <taxon>Bacteria</taxon>
        <taxon>Pseudomonadati</taxon>
        <taxon>Pseudomonadota</taxon>
        <taxon>Alphaproteobacteria</taxon>
        <taxon>Rhodospirillales</taxon>
        <taxon>Azospirillaceae</taxon>
        <taxon>Azospirillum</taxon>
    </lineage>
</organism>
<gene>
    <name evidence="9" type="ORF">HND93_13945</name>
</gene>
<evidence type="ECO:0000256" key="1">
    <source>
        <dbReference type="ARBA" id="ARBA00004429"/>
    </source>
</evidence>
<reference evidence="9 10" key="1">
    <citation type="submission" date="2020-05" db="EMBL/GenBank/DDBJ databases">
        <title>Azospirillum oleiclasticum sp. nov, a nitrogen-fixing and heavy crude oil-emulsifying bacterium isolated from the crude oil of Yumen Oilfield.</title>
        <authorList>
            <person name="Wu D."/>
            <person name="Cai M."/>
            <person name="Zhang X."/>
        </authorList>
    </citation>
    <scope>NUCLEOTIDE SEQUENCE [LARGE SCALE GENOMIC DNA]</scope>
    <source>
        <strain evidence="9 10">ROY-1-1-2</strain>
    </source>
</reference>
<dbReference type="PANTHER" id="PTHR33362">
    <property type="entry name" value="SIALIC ACID TRAP TRANSPORTER PERMEASE PROTEIN SIAT-RELATED"/>
    <property type="match status" value="1"/>
</dbReference>
<feature type="transmembrane region" description="Helical" evidence="7">
    <location>
        <begin position="138"/>
        <end position="163"/>
    </location>
</feature>
<evidence type="ECO:0000256" key="7">
    <source>
        <dbReference type="RuleBase" id="RU369079"/>
    </source>
</evidence>
<feature type="domain" description="TRAP C4-dicarboxylate transport system permease DctM subunit" evidence="8">
    <location>
        <begin position="9"/>
        <end position="417"/>
    </location>
</feature>
<dbReference type="PIRSF" id="PIRSF006066">
    <property type="entry name" value="HI0050"/>
    <property type="match status" value="1"/>
</dbReference>
<evidence type="ECO:0000259" key="8">
    <source>
        <dbReference type="Pfam" id="PF06808"/>
    </source>
</evidence>
<dbReference type="RefSeq" id="WP_180282593.1">
    <property type="nucleotide sequence ID" value="NZ_JABFDB010000009.1"/>
</dbReference>
<accession>A0ABX2TC81</accession>